<evidence type="ECO:0000313" key="4">
    <source>
        <dbReference type="EMBL" id="VDM73275.1"/>
    </source>
</evidence>
<keyword evidence="5" id="KW-1185">Reference proteome</keyword>
<evidence type="ECO:0000256" key="2">
    <source>
        <dbReference type="ARBA" id="ARBA00008044"/>
    </source>
</evidence>
<dbReference type="OrthoDB" id="20582at2759"/>
<proteinExistence type="inferred from homology"/>
<organism evidence="4 5">
    <name type="scientific">Strongylus vulgaris</name>
    <name type="common">Blood worm</name>
    <dbReference type="NCBI Taxonomy" id="40348"/>
    <lineage>
        <taxon>Eukaryota</taxon>
        <taxon>Metazoa</taxon>
        <taxon>Ecdysozoa</taxon>
        <taxon>Nematoda</taxon>
        <taxon>Chromadorea</taxon>
        <taxon>Rhabditida</taxon>
        <taxon>Rhabditina</taxon>
        <taxon>Rhabditomorpha</taxon>
        <taxon>Strongyloidea</taxon>
        <taxon>Strongylidae</taxon>
        <taxon>Strongylus</taxon>
    </lineage>
</organism>
<dbReference type="GO" id="GO:0000445">
    <property type="term" value="C:THO complex part of transcription export complex"/>
    <property type="evidence" value="ECO:0007669"/>
    <property type="project" value="TreeGrafter"/>
</dbReference>
<comment type="similarity">
    <text evidence="2">Belongs to the THOC5 family.</text>
</comment>
<dbReference type="Proteomes" id="UP000270094">
    <property type="component" value="Unassembled WGS sequence"/>
</dbReference>
<evidence type="ECO:0000256" key="1">
    <source>
        <dbReference type="ARBA" id="ARBA00004123"/>
    </source>
</evidence>
<dbReference type="GO" id="GO:0006406">
    <property type="term" value="P:mRNA export from nucleus"/>
    <property type="evidence" value="ECO:0007669"/>
    <property type="project" value="TreeGrafter"/>
</dbReference>
<dbReference type="PANTHER" id="PTHR13375">
    <property type="entry name" value="FMS INTERACTING PROTEIN"/>
    <property type="match status" value="1"/>
</dbReference>
<evidence type="ECO:0000313" key="5">
    <source>
        <dbReference type="Proteomes" id="UP000270094"/>
    </source>
</evidence>
<gene>
    <name evidence="4" type="ORF">SVUK_LOCUS8273</name>
</gene>
<accession>A0A3P7KRZ1</accession>
<evidence type="ECO:0000256" key="3">
    <source>
        <dbReference type="ARBA" id="ARBA00023242"/>
    </source>
</evidence>
<dbReference type="GO" id="GO:0003729">
    <property type="term" value="F:mRNA binding"/>
    <property type="evidence" value="ECO:0007669"/>
    <property type="project" value="TreeGrafter"/>
</dbReference>
<dbReference type="InterPro" id="IPR019163">
    <property type="entry name" value="THO_Thoc5"/>
</dbReference>
<comment type="subcellular location">
    <subcellularLocation>
        <location evidence="1">Nucleus</location>
    </subcellularLocation>
</comment>
<dbReference type="Pfam" id="PF09766">
    <property type="entry name" value="FmiP_Thoc5"/>
    <property type="match status" value="1"/>
</dbReference>
<name>A0A3P7KRZ1_STRVU</name>
<dbReference type="AlphaFoldDB" id="A0A3P7KRZ1"/>
<protein>
    <submittedName>
        <fullName evidence="4">Uncharacterized protein</fullName>
    </submittedName>
</protein>
<sequence length="148" mass="16087">MLSGVSAHETLLDCLFPGDDGSECPNPIGAAKLRQLKIGIDSFASKYGRPYRFVQAITGSGSLSSSGYSPTEAETSGVQLADVLHSVIKAIRSRVSARIKLVRELVALESTPMDELLICDVPLKLMTRVTSFKMIDEETFMVSWTSIM</sequence>
<reference evidence="4 5" key="1">
    <citation type="submission" date="2018-11" db="EMBL/GenBank/DDBJ databases">
        <authorList>
            <consortium name="Pathogen Informatics"/>
        </authorList>
    </citation>
    <scope>NUCLEOTIDE SEQUENCE [LARGE SCALE GENOMIC DNA]</scope>
</reference>
<keyword evidence="3" id="KW-0539">Nucleus</keyword>
<dbReference type="EMBL" id="UYYB01029795">
    <property type="protein sequence ID" value="VDM73275.1"/>
    <property type="molecule type" value="Genomic_DNA"/>
</dbReference>
<dbReference type="PANTHER" id="PTHR13375:SF3">
    <property type="entry name" value="THO COMPLEX SUBUNIT 5 HOMOLOG"/>
    <property type="match status" value="1"/>
</dbReference>